<evidence type="ECO:0000313" key="3">
    <source>
        <dbReference type="Proteomes" id="UP000023152"/>
    </source>
</evidence>
<feature type="compositionally biased region" description="Basic and acidic residues" evidence="1">
    <location>
        <begin position="145"/>
        <end position="155"/>
    </location>
</feature>
<feature type="non-terminal residue" evidence="2">
    <location>
        <position position="1"/>
    </location>
</feature>
<dbReference type="AlphaFoldDB" id="X6N954"/>
<feature type="region of interest" description="Disordered" evidence="1">
    <location>
        <begin position="1"/>
        <end position="172"/>
    </location>
</feature>
<dbReference type="EMBL" id="ASPP01010750">
    <property type="protein sequence ID" value="ETO22418.1"/>
    <property type="molecule type" value="Genomic_DNA"/>
</dbReference>
<organism evidence="2 3">
    <name type="scientific">Reticulomyxa filosa</name>
    <dbReference type="NCBI Taxonomy" id="46433"/>
    <lineage>
        <taxon>Eukaryota</taxon>
        <taxon>Sar</taxon>
        <taxon>Rhizaria</taxon>
        <taxon>Retaria</taxon>
        <taxon>Foraminifera</taxon>
        <taxon>Monothalamids</taxon>
        <taxon>Reticulomyxidae</taxon>
        <taxon>Reticulomyxa</taxon>
    </lineage>
</organism>
<feature type="compositionally biased region" description="Basic residues" evidence="1">
    <location>
        <begin position="1"/>
        <end position="10"/>
    </location>
</feature>
<sequence>DIKKKKKKKKENQNQEVEEEKEESLSGTMDIDGSLWRALENTSPRRESIIGRQQPKSPYVAVSPKQRVQSMGKLHQFGQEEKEQVWDHNDKEKEIEKMREVIAKKNHAYSDDEGDDEEEEEEDDDDDDDDDDEEEDIDGDDEIDVDPRGQVRRDQDVEDNENSSSIPEITFRHDVGIITPQLPMERKDSLSQTIQMNTEQGGGIWFRRNQQRIQLLRQLFTLNERGEDETLGYDQFIAMLKKHGVDVDAKALELKRIEQFFRQMTMNCNIPGTHNERNRQLEQDEEVANAASSSTPDLSKRKQSYLFSTRRNDTPSNSGKNSSMSAINRPKGQLDFATFLYYFGGPVEDDHIDATLKLISPTGTQAAAVAANASKKNSLSNKAHAGFDFSPPQSTTAAAAAATAVGLTLVPGTYDSSSNSNLLSMIDSNASASTVGTTGFFKKPKMSSSILGERSSSLGPVERISLRAFAPDIDKTASKKATHTVASALDQPQTDASHADRRTSQGSSSDVEHNERRTSAKAKHKGVGKETGIYVYIFKIKKIME</sequence>
<accession>X6N954</accession>
<feature type="compositionally biased region" description="Basic and acidic residues" evidence="1">
    <location>
        <begin position="78"/>
        <end position="103"/>
    </location>
</feature>
<name>X6N954_RETFI</name>
<dbReference type="Proteomes" id="UP000023152">
    <property type="component" value="Unassembled WGS sequence"/>
</dbReference>
<feature type="region of interest" description="Disordered" evidence="1">
    <location>
        <begin position="271"/>
        <end position="327"/>
    </location>
</feature>
<evidence type="ECO:0000256" key="1">
    <source>
        <dbReference type="SAM" id="MobiDB-lite"/>
    </source>
</evidence>
<keyword evidence="3" id="KW-1185">Reference proteome</keyword>
<gene>
    <name evidence="2" type="ORF">RFI_14782</name>
</gene>
<feature type="compositionally biased region" description="Polar residues" evidence="1">
    <location>
        <begin position="305"/>
        <end position="326"/>
    </location>
</feature>
<reference evidence="2 3" key="1">
    <citation type="journal article" date="2013" name="Curr. Biol.">
        <title>The Genome of the Foraminiferan Reticulomyxa filosa.</title>
        <authorList>
            <person name="Glockner G."/>
            <person name="Hulsmann N."/>
            <person name="Schleicher M."/>
            <person name="Noegel A.A."/>
            <person name="Eichinger L."/>
            <person name="Gallinger C."/>
            <person name="Pawlowski J."/>
            <person name="Sierra R."/>
            <person name="Euteneuer U."/>
            <person name="Pillet L."/>
            <person name="Moustafa A."/>
            <person name="Platzer M."/>
            <person name="Groth M."/>
            <person name="Szafranski K."/>
            <person name="Schliwa M."/>
        </authorList>
    </citation>
    <scope>NUCLEOTIDE SEQUENCE [LARGE SCALE GENOMIC DNA]</scope>
</reference>
<evidence type="ECO:0000313" key="2">
    <source>
        <dbReference type="EMBL" id="ETO22418.1"/>
    </source>
</evidence>
<feature type="compositionally biased region" description="Acidic residues" evidence="1">
    <location>
        <begin position="111"/>
        <end position="144"/>
    </location>
</feature>
<comment type="caution">
    <text evidence="2">The sequence shown here is derived from an EMBL/GenBank/DDBJ whole genome shotgun (WGS) entry which is preliminary data.</text>
</comment>
<feature type="region of interest" description="Disordered" evidence="1">
    <location>
        <begin position="480"/>
        <end position="525"/>
    </location>
</feature>
<proteinExistence type="predicted"/>
<protein>
    <submittedName>
        <fullName evidence="2">Nab3p</fullName>
    </submittedName>
</protein>